<evidence type="ECO:0000259" key="4">
    <source>
        <dbReference type="PROSITE" id="PS51176"/>
    </source>
</evidence>
<dbReference type="InterPro" id="IPR046826">
    <property type="entry name" value="PDH_N"/>
</dbReference>
<proteinExistence type="inferred from homology"/>
<dbReference type="EMBL" id="CP071182">
    <property type="protein sequence ID" value="QSO45714.1"/>
    <property type="molecule type" value="Genomic_DNA"/>
</dbReference>
<evidence type="ECO:0000256" key="3">
    <source>
        <dbReference type="ARBA" id="ARBA00029440"/>
    </source>
</evidence>
<name>A0A9X7VV20_9BACL</name>
<dbReference type="Gene3D" id="3.40.50.720">
    <property type="entry name" value="NAD(P)-binding Rossmann-like Domain"/>
    <property type="match status" value="1"/>
</dbReference>
<dbReference type="SUPFAM" id="SSF48179">
    <property type="entry name" value="6-phosphogluconate dehydrogenase C-terminal domain-like"/>
    <property type="match status" value="1"/>
</dbReference>
<dbReference type="InterPro" id="IPR050812">
    <property type="entry name" value="Preph/Arog_dehydrog"/>
</dbReference>
<dbReference type="PANTHER" id="PTHR21363:SF0">
    <property type="entry name" value="PREPHENATE DEHYDROGENASE [NADP(+)]"/>
    <property type="match status" value="1"/>
</dbReference>
<accession>A0A9X7VV20</accession>
<dbReference type="Pfam" id="PF02153">
    <property type="entry name" value="PDH_N"/>
    <property type="match status" value="1"/>
</dbReference>
<dbReference type="GO" id="GO:0006571">
    <property type="term" value="P:tyrosine biosynthetic process"/>
    <property type="evidence" value="ECO:0007669"/>
    <property type="project" value="InterPro"/>
</dbReference>
<dbReference type="InterPro" id="IPR003099">
    <property type="entry name" value="Prephen_DH"/>
</dbReference>
<dbReference type="AlphaFoldDB" id="A0A9X7VV20"/>
<organism evidence="5 6">
    <name type="scientific">Alicyclobacillus mengziensis</name>
    <dbReference type="NCBI Taxonomy" id="2931921"/>
    <lineage>
        <taxon>Bacteria</taxon>
        <taxon>Bacillati</taxon>
        <taxon>Bacillota</taxon>
        <taxon>Bacilli</taxon>
        <taxon>Bacillales</taxon>
        <taxon>Alicyclobacillaceae</taxon>
        <taxon>Alicyclobacillus</taxon>
    </lineage>
</organism>
<evidence type="ECO:0000256" key="1">
    <source>
        <dbReference type="ARBA" id="ARBA00007964"/>
    </source>
</evidence>
<evidence type="ECO:0000313" key="5">
    <source>
        <dbReference type="EMBL" id="QSO45714.1"/>
    </source>
</evidence>
<reference evidence="5 6" key="1">
    <citation type="submission" date="2021-02" db="EMBL/GenBank/DDBJ databases">
        <title>Alicyclobacillus curvatus sp. nov. and Alicyclobacillus mengziensis sp. nov., two acidophilic bacteria isolated from acid mine drainage.</title>
        <authorList>
            <person name="Huang Y."/>
        </authorList>
    </citation>
    <scope>NUCLEOTIDE SEQUENCE [LARGE SCALE GENOMIC DNA]</scope>
    <source>
        <strain evidence="5 6">S30H14</strain>
    </source>
</reference>
<dbReference type="SUPFAM" id="SSF51735">
    <property type="entry name" value="NAD(P)-binding Rossmann-fold domains"/>
    <property type="match status" value="1"/>
</dbReference>
<dbReference type="Gene3D" id="1.10.3660.10">
    <property type="entry name" value="6-phosphogluconate dehydrogenase C-terminal like domain"/>
    <property type="match status" value="1"/>
</dbReference>
<dbReference type="GO" id="GO:0070403">
    <property type="term" value="F:NAD+ binding"/>
    <property type="evidence" value="ECO:0007669"/>
    <property type="project" value="InterPro"/>
</dbReference>
<dbReference type="GO" id="GO:0004665">
    <property type="term" value="F:prephenate dehydrogenase (NADP+) activity"/>
    <property type="evidence" value="ECO:0007669"/>
    <property type="project" value="InterPro"/>
</dbReference>
<dbReference type="Proteomes" id="UP000663505">
    <property type="component" value="Chromosome"/>
</dbReference>
<dbReference type="PROSITE" id="PS51176">
    <property type="entry name" value="PDH_ADH"/>
    <property type="match status" value="1"/>
</dbReference>
<dbReference type="InterPro" id="IPR036291">
    <property type="entry name" value="NAD(P)-bd_dom_sf"/>
</dbReference>
<dbReference type="Pfam" id="PF20463">
    <property type="entry name" value="PDH_C"/>
    <property type="match status" value="1"/>
</dbReference>
<protein>
    <submittedName>
        <fullName evidence="5">Prephenate dehydrogenase/arogenate dehydrogenase family protein</fullName>
    </submittedName>
</protein>
<keyword evidence="2" id="KW-0560">Oxidoreductase</keyword>
<gene>
    <name evidence="5" type="ORF">JZ786_14260</name>
</gene>
<evidence type="ECO:0000256" key="2">
    <source>
        <dbReference type="ARBA" id="ARBA00023002"/>
    </source>
</evidence>
<dbReference type="InterPro" id="IPR008927">
    <property type="entry name" value="6-PGluconate_DH-like_C_sf"/>
</dbReference>
<feature type="domain" description="Prephenate/arogenate dehydrogenase" evidence="4">
    <location>
        <begin position="4"/>
        <end position="285"/>
    </location>
</feature>
<dbReference type="GO" id="GO:0008977">
    <property type="term" value="F:prephenate dehydrogenase (NAD+) activity"/>
    <property type="evidence" value="ECO:0007669"/>
    <property type="project" value="InterPro"/>
</dbReference>
<sequence>MQPQRILVVGCGLIGTSMARAIRDKDPDVLVDGVEVSHRHRALARETGAYRHVYASFPDDTYDLAILAVPIQTACAVLAQAAKQASIVMDVCSVKASICKLAKEQGLSLRFAPSHPMAGNSGQGPASSNESLFQGQPWILIEDWPACKTLAPWIVSFDARLEWVKTAEQHDAAMAAVSHGIHLMSITAMLAAAVEADHSHAHNWSFLTGPGFRDVTRLSQSPHDFWVPTLMENRQAVGRYLMAAKDTIMELERCLEAEDSEALGRVLSTAKTAKDEWSTPSHPPL</sequence>
<dbReference type="InterPro" id="IPR046825">
    <property type="entry name" value="PDH_C"/>
</dbReference>
<evidence type="ECO:0000313" key="6">
    <source>
        <dbReference type="Proteomes" id="UP000663505"/>
    </source>
</evidence>
<dbReference type="KEGG" id="afx:JZ786_14260"/>
<comment type="pathway">
    <text evidence="3">Amino-acid biosynthesis.</text>
</comment>
<dbReference type="RefSeq" id="WP_206655083.1">
    <property type="nucleotide sequence ID" value="NZ_CP071182.1"/>
</dbReference>
<comment type="similarity">
    <text evidence="1">Belongs to the prephenate/arogenate dehydrogenase family.</text>
</comment>
<keyword evidence="6" id="KW-1185">Reference proteome</keyword>
<dbReference type="PANTHER" id="PTHR21363">
    <property type="entry name" value="PREPHENATE DEHYDROGENASE"/>
    <property type="match status" value="1"/>
</dbReference>